<sequence>MMLLSSMTVMPKIGKSIFFSTILITLLAVIAATSQPVVALEYTLENHTFELGTRARLAHVDAEENARAASLLIRLRATSEWSQQFSTLFELDSVALGWQDEFSNGEHFNGHPVIPDVAGTDLNQALLSYSPTNTLQLTLGREALNLGNQRFVGTNSFWQNEQTLDTAGFKLEFGSASNVMYRYVDNANRINGQDAGKKLSPTDSNYAANNGIRPPQFLGDHDHNTHLVFAHFKEWDLSQIDAYYFDMEIKDAKALSNQTLGLRYEYKGRWNALRTLAHAELALQERTDIHNDALLQFYDIGGGIGFDHHEITLNVQRLGEKNGVSFVTPLASLHDHNGWADKFLLTPNSGLRDYSLQYIWRKSPIKIDARYHLFNTDDDNSRIGKEFDIDVGYKINTINSVLLRFADFTATADGFEHEQRVFLMFTHNL</sequence>
<keyword evidence="2" id="KW-1185">Reference proteome</keyword>
<protein>
    <recommendedName>
        <fullName evidence="3">Alginate export domain-containing protein</fullName>
    </recommendedName>
</protein>
<proteinExistence type="predicted"/>
<accession>M5DRL7</accession>
<evidence type="ECO:0000313" key="1">
    <source>
        <dbReference type="EMBL" id="CCU71817.1"/>
    </source>
</evidence>
<dbReference type="EMBL" id="HF680312">
    <property type="protein sequence ID" value="CCU71817.1"/>
    <property type="molecule type" value="Genomic_DNA"/>
</dbReference>
<evidence type="ECO:0000313" key="2">
    <source>
        <dbReference type="Proteomes" id="UP000011866"/>
    </source>
</evidence>
<name>M5DRL7_9GAMM</name>
<dbReference type="AlphaFoldDB" id="M5DRL7"/>
<dbReference type="GeneID" id="79176286"/>
<dbReference type="Proteomes" id="UP000011866">
    <property type="component" value="Chromosome"/>
</dbReference>
<dbReference type="STRING" id="187493.CN03_11255"/>
<dbReference type="eggNOG" id="ENOG502Z7YP">
    <property type="taxonomic scope" value="Bacteria"/>
</dbReference>
<dbReference type="KEGG" id="tol:TOL_1392"/>
<gene>
    <name evidence="1" type="ORF">TOL_1392</name>
</gene>
<dbReference type="RefSeq" id="WP_015486550.1">
    <property type="nucleotide sequence ID" value="NC_020888.1"/>
</dbReference>
<reference evidence="1 2" key="1">
    <citation type="journal article" date="2013" name="Genome Announc.">
        <title>Genome Sequence of Thalassolituus oleivorans MIL-1 (DSM 14913T).</title>
        <authorList>
            <person name="Golyshin P.N."/>
            <person name="Werner J."/>
            <person name="Chernikova T.N."/>
            <person name="Tran H."/>
            <person name="Ferrer M."/>
            <person name="Yakimov M.M."/>
            <person name="Teeling H."/>
            <person name="Golyshina O.V."/>
        </authorList>
    </citation>
    <scope>NUCLEOTIDE SEQUENCE [LARGE SCALE GENOMIC DNA]</scope>
    <source>
        <strain evidence="1 2">MIL-1</strain>
    </source>
</reference>
<organism evidence="1 2">
    <name type="scientific">Thalassolituus oleivorans MIL-1</name>
    <dbReference type="NCBI Taxonomy" id="1298593"/>
    <lineage>
        <taxon>Bacteria</taxon>
        <taxon>Pseudomonadati</taxon>
        <taxon>Pseudomonadota</taxon>
        <taxon>Gammaproteobacteria</taxon>
        <taxon>Oceanospirillales</taxon>
        <taxon>Oceanospirillaceae</taxon>
        <taxon>Thalassolituus</taxon>
    </lineage>
</organism>
<evidence type="ECO:0008006" key="3">
    <source>
        <dbReference type="Google" id="ProtNLM"/>
    </source>
</evidence>
<dbReference type="HOGENOM" id="CLU_045097_0_0_6"/>